<sequence>MSDNNRITVLVADDDVISLEVFKAMLSQHQVDVVTAETGEQALAALRQQPQLIFLDYEMPDMSGADVCRQIRQYEQFATVPVIAVTSHQSATEMDACRAAGMNATLHKPVAPDALSELIQQFSN</sequence>
<organism evidence="4 5">
    <name type="scientific">Idiomarina seosinensis</name>
    <dbReference type="NCBI Taxonomy" id="281739"/>
    <lineage>
        <taxon>Bacteria</taxon>
        <taxon>Pseudomonadati</taxon>
        <taxon>Pseudomonadota</taxon>
        <taxon>Gammaproteobacteria</taxon>
        <taxon>Alteromonadales</taxon>
        <taxon>Idiomarinaceae</taxon>
        <taxon>Idiomarina</taxon>
    </lineage>
</organism>
<feature type="domain" description="Response regulatory" evidence="3">
    <location>
        <begin position="8"/>
        <end position="123"/>
    </location>
</feature>
<dbReference type="Pfam" id="PF00072">
    <property type="entry name" value="Response_reg"/>
    <property type="match status" value="1"/>
</dbReference>
<evidence type="ECO:0000256" key="2">
    <source>
        <dbReference type="PROSITE-ProRule" id="PRU00169"/>
    </source>
</evidence>
<dbReference type="InterPro" id="IPR011006">
    <property type="entry name" value="CheY-like_superfamily"/>
</dbReference>
<keyword evidence="5" id="KW-1185">Reference proteome</keyword>
<dbReference type="SMART" id="SM00448">
    <property type="entry name" value="REC"/>
    <property type="match status" value="1"/>
</dbReference>
<dbReference type="InterPro" id="IPR050595">
    <property type="entry name" value="Bact_response_regulator"/>
</dbReference>
<dbReference type="SUPFAM" id="SSF52172">
    <property type="entry name" value="CheY-like"/>
    <property type="match status" value="1"/>
</dbReference>
<dbReference type="AlphaFoldDB" id="A0A432ZJ61"/>
<evidence type="ECO:0000259" key="3">
    <source>
        <dbReference type="PROSITE" id="PS50110"/>
    </source>
</evidence>
<dbReference type="InterPro" id="IPR001789">
    <property type="entry name" value="Sig_transdc_resp-reg_receiver"/>
</dbReference>
<dbReference type="OrthoDB" id="9800897at2"/>
<dbReference type="PROSITE" id="PS50110">
    <property type="entry name" value="RESPONSE_REGULATORY"/>
    <property type="match status" value="1"/>
</dbReference>
<dbReference type="RefSeq" id="WP_126784276.1">
    <property type="nucleotide sequence ID" value="NZ_PIQF01000001.1"/>
</dbReference>
<evidence type="ECO:0000313" key="4">
    <source>
        <dbReference type="EMBL" id="RUO77943.1"/>
    </source>
</evidence>
<name>A0A432ZJ61_9GAMM</name>
<dbReference type="GO" id="GO:0000160">
    <property type="term" value="P:phosphorelay signal transduction system"/>
    <property type="evidence" value="ECO:0007669"/>
    <property type="project" value="InterPro"/>
</dbReference>
<accession>A0A432ZJ61</accession>
<protein>
    <submittedName>
        <fullName evidence="4">Two-component system response regulator</fullName>
    </submittedName>
</protein>
<dbReference type="Proteomes" id="UP000287908">
    <property type="component" value="Unassembled WGS sequence"/>
</dbReference>
<dbReference type="PANTHER" id="PTHR44591">
    <property type="entry name" value="STRESS RESPONSE REGULATOR PROTEIN 1"/>
    <property type="match status" value="1"/>
</dbReference>
<evidence type="ECO:0000313" key="5">
    <source>
        <dbReference type="Proteomes" id="UP000287908"/>
    </source>
</evidence>
<feature type="modified residue" description="4-aspartylphosphate" evidence="2">
    <location>
        <position position="56"/>
    </location>
</feature>
<gene>
    <name evidence="4" type="ORF">CWI81_05550</name>
</gene>
<dbReference type="CDD" id="cd17546">
    <property type="entry name" value="REC_hyHK_CKI1_RcsC-like"/>
    <property type="match status" value="1"/>
</dbReference>
<dbReference type="Gene3D" id="3.40.50.2300">
    <property type="match status" value="1"/>
</dbReference>
<comment type="caution">
    <text evidence="4">The sequence shown here is derived from an EMBL/GenBank/DDBJ whole genome shotgun (WGS) entry which is preliminary data.</text>
</comment>
<evidence type="ECO:0000256" key="1">
    <source>
        <dbReference type="ARBA" id="ARBA00022553"/>
    </source>
</evidence>
<reference evidence="4 5" key="1">
    <citation type="journal article" date="2011" name="Front. Microbiol.">
        <title>Genomic signatures of strain selection and enhancement in Bacillus atrophaeus var. globigii, a historical biowarfare simulant.</title>
        <authorList>
            <person name="Gibbons H.S."/>
            <person name="Broomall S.M."/>
            <person name="McNew L.A."/>
            <person name="Daligault H."/>
            <person name="Chapman C."/>
            <person name="Bruce D."/>
            <person name="Karavis M."/>
            <person name="Krepps M."/>
            <person name="McGregor P.A."/>
            <person name="Hong C."/>
            <person name="Park K.H."/>
            <person name="Akmal A."/>
            <person name="Feldman A."/>
            <person name="Lin J.S."/>
            <person name="Chang W.E."/>
            <person name="Higgs B.W."/>
            <person name="Demirev P."/>
            <person name="Lindquist J."/>
            <person name="Liem A."/>
            <person name="Fochler E."/>
            <person name="Read T.D."/>
            <person name="Tapia R."/>
            <person name="Johnson S."/>
            <person name="Bishop-Lilly K.A."/>
            <person name="Detter C."/>
            <person name="Han C."/>
            <person name="Sozhamannan S."/>
            <person name="Rosenzweig C.N."/>
            <person name="Skowronski E.W."/>
        </authorList>
    </citation>
    <scope>NUCLEOTIDE SEQUENCE [LARGE SCALE GENOMIC DNA]</scope>
    <source>
        <strain evidence="4 5">CL-SP19</strain>
    </source>
</reference>
<proteinExistence type="predicted"/>
<dbReference type="EMBL" id="PIQF01000001">
    <property type="protein sequence ID" value="RUO77943.1"/>
    <property type="molecule type" value="Genomic_DNA"/>
</dbReference>
<dbReference type="PANTHER" id="PTHR44591:SF3">
    <property type="entry name" value="RESPONSE REGULATORY DOMAIN-CONTAINING PROTEIN"/>
    <property type="match status" value="1"/>
</dbReference>
<keyword evidence="1 2" id="KW-0597">Phosphoprotein</keyword>